<dbReference type="AlphaFoldDB" id="A0A199V570"/>
<feature type="compositionally biased region" description="Acidic residues" evidence="2">
    <location>
        <begin position="1"/>
        <end position="20"/>
    </location>
</feature>
<proteinExistence type="inferred from homology"/>
<dbReference type="Proteomes" id="UP000092600">
    <property type="component" value="Unassembled WGS sequence"/>
</dbReference>
<dbReference type="GO" id="GO:0010150">
    <property type="term" value="P:leaf senescence"/>
    <property type="evidence" value="ECO:0007669"/>
    <property type="project" value="UniProtKB-ARBA"/>
</dbReference>
<dbReference type="InterPro" id="IPR007608">
    <property type="entry name" value="Senescence_reg_S40"/>
</dbReference>
<evidence type="ECO:0000313" key="3">
    <source>
        <dbReference type="EMBL" id="OAY72209.1"/>
    </source>
</evidence>
<reference evidence="3 4" key="1">
    <citation type="journal article" date="2016" name="DNA Res.">
        <title>The draft genome of MD-2 pineapple using hybrid error correction of long reads.</title>
        <authorList>
            <person name="Redwan R.M."/>
            <person name="Saidin A."/>
            <person name="Kumar S.V."/>
        </authorList>
    </citation>
    <scope>NUCLEOTIDE SEQUENCE [LARGE SCALE GENOMIC DNA]</scope>
    <source>
        <strain evidence="4">cv. MD2</strain>
        <tissue evidence="3">Leaf</tissue>
    </source>
</reference>
<comment type="similarity">
    <text evidence="1">Belongs to the senescence regulator S40 family.</text>
</comment>
<name>A0A199V570_ANACO</name>
<feature type="region of interest" description="Disordered" evidence="2">
    <location>
        <begin position="1"/>
        <end position="24"/>
    </location>
</feature>
<comment type="caution">
    <text evidence="3">The sequence shown here is derived from an EMBL/GenBank/DDBJ whole genome shotgun (WGS) entry which is preliminary data.</text>
</comment>
<evidence type="ECO:0000256" key="2">
    <source>
        <dbReference type="SAM" id="MobiDB-lite"/>
    </source>
</evidence>
<feature type="region of interest" description="Disordered" evidence="2">
    <location>
        <begin position="51"/>
        <end position="78"/>
    </location>
</feature>
<evidence type="ECO:0000313" key="4">
    <source>
        <dbReference type="Proteomes" id="UP000092600"/>
    </source>
</evidence>
<sequence>MEEYDEAEIVWPDDDGDGGGDDYAAAPAAAERRRAAPSAPIRIARVGVSRSWGLGFGGGGDDEEEEDGGGGGEEAAPPPHVVAARRSAAASVCVGQGRTLKGRDLTHFRNSILRMTGFLEMSRHQIN</sequence>
<dbReference type="Pfam" id="PF04520">
    <property type="entry name" value="Senescence_reg"/>
    <property type="match status" value="1"/>
</dbReference>
<protein>
    <submittedName>
        <fullName evidence="3">Uncharacterized protein</fullName>
    </submittedName>
</protein>
<accession>A0A199V570</accession>
<dbReference type="PANTHER" id="PTHR33083">
    <property type="entry name" value="EXPRESSED PROTEIN"/>
    <property type="match status" value="1"/>
</dbReference>
<evidence type="ECO:0000256" key="1">
    <source>
        <dbReference type="ARBA" id="ARBA00034773"/>
    </source>
</evidence>
<organism evidence="3 4">
    <name type="scientific">Ananas comosus</name>
    <name type="common">Pineapple</name>
    <name type="synonym">Ananas ananas</name>
    <dbReference type="NCBI Taxonomy" id="4615"/>
    <lineage>
        <taxon>Eukaryota</taxon>
        <taxon>Viridiplantae</taxon>
        <taxon>Streptophyta</taxon>
        <taxon>Embryophyta</taxon>
        <taxon>Tracheophyta</taxon>
        <taxon>Spermatophyta</taxon>
        <taxon>Magnoliopsida</taxon>
        <taxon>Liliopsida</taxon>
        <taxon>Poales</taxon>
        <taxon>Bromeliaceae</taxon>
        <taxon>Bromelioideae</taxon>
        <taxon>Ananas</taxon>
    </lineage>
</organism>
<dbReference type="PANTHER" id="PTHR33083:SF123">
    <property type="entry name" value="EXPRESSED PROTEIN"/>
    <property type="match status" value="1"/>
</dbReference>
<gene>
    <name evidence="3" type="ORF">ACMD2_23168</name>
</gene>
<dbReference type="STRING" id="4615.A0A199V570"/>
<dbReference type="EMBL" id="LSRQ01003219">
    <property type="protein sequence ID" value="OAY72209.1"/>
    <property type="molecule type" value="Genomic_DNA"/>
</dbReference>